<dbReference type="SUPFAM" id="SSF54452">
    <property type="entry name" value="MHC antigen-recognition domain"/>
    <property type="match status" value="1"/>
</dbReference>
<evidence type="ECO:0000313" key="6">
    <source>
        <dbReference type="Proteomes" id="UP000694620"/>
    </source>
</evidence>
<dbReference type="Gene3D" id="3.30.500.10">
    <property type="entry name" value="MHC class I-like antigen recognition-like"/>
    <property type="match status" value="1"/>
</dbReference>
<feature type="transmembrane region" description="Helical" evidence="3">
    <location>
        <begin position="300"/>
        <end position="323"/>
    </location>
</feature>
<keyword evidence="3" id="KW-1133">Transmembrane helix</keyword>
<dbReference type="SUPFAM" id="SSF48726">
    <property type="entry name" value="Immunoglobulin"/>
    <property type="match status" value="1"/>
</dbReference>
<keyword evidence="3" id="KW-0812">Transmembrane</keyword>
<keyword evidence="3" id="KW-0472">Membrane</keyword>
<proteinExistence type="predicted"/>
<evidence type="ECO:0000256" key="2">
    <source>
        <dbReference type="ARBA" id="ARBA00023319"/>
    </source>
</evidence>
<dbReference type="SMART" id="SM00407">
    <property type="entry name" value="IGc1"/>
    <property type="match status" value="1"/>
</dbReference>
<dbReference type="InterPro" id="IPR036179">
    <property type="entry name" value="Ig-like_dom_sf"/>
</dbReference>
<dbReference type="PROSITE" id="PS00290">
    <property type="entry name" value="IG_MHC"/>
    <property type="match status" value="1"/>
</dbReference>
<dbReference type="InterPro" id="IPR007110">
    <property type="entry name" value="Ig-like_dom"/>
</dbReference>
<dbReference type="GeneTree" id="ENSGT01120000271825"/>
<dbReference type="InterPro" id="IPR003597">
    <property type="entry name" value="Ig_C1-set"/>
</dbReference>
<evidence type="ECO:0000256" key="3">
    <source>
        <dbReference type="SAM" id="Phobius"/>
    </source>
</evidence>
<dbReference type="GO" id="GO:0005615">
    <property type="term" value="C:extracellular space"/>
    <property type="evidence" value="ECO:0007669"/>
    <property type="project" value="TreeGrafter"/>
</dbReference>
<dbReference type="PANTHER" id="PTHR16675:SF235">
    <property type="entry name" value="SHKT DOMAIN-CONTAINING PROTEIN"/>
    <property type="match status" value="1"/>
</dbReference>
<dbReference type="AlphaFoldDB" id="A0A8C4SSL1"/>
<accession>A0A8C4SSL1</accession>
<dbReference type="InterPro" id="IPR011162">
    <property type="entry name" value="MHC_I/II-like_Ag-recog"/>
</dbReference>
<sequence length="382" mass="44431">MEYMYRVTLICLYCTPSSLTVLHTFRYLITEGLENSTIPKLTFSEMVGEDELYYYDSDNMRLIHRYNWLEGLEKFNLYLLYEMIYGLPGTIVKYKRHVLGLLNQPSVIRIGQIIVGCEIDQEDKTDWFFSHVGYNGEDLFDIDLEEHTCAILDNEADSLKEECNFEIRSYYMEVDVFREYCVLSLKEYLLFGKETLERKELPKVSLFQTASQAPSDIKLVCHVTGFFPRDIEVTWIRNEMEQLEVESGEILPNDDKTYQVRKTIIINHADLEKYKYSCHVDHTSLTKKLIVPWKSKESDLAMVVSIIIVAVVITAVLTGIVLWKKKQAGTSRHADTVISQEELSQKNICPMLLLPFAVDKTNTPEIQEEEQEQCLQPLHENL</sequence>
<dbReference type="Proteomes" id="UP000694620">
    <property type="component" value="Unassembled WGS sequence"/>
</dbReference>
<keyword evidence="6" id="KW-1185">Reference proteome</keyword>
<dbReference type="GO" id="GO:0009897">
    <property type="term" value="C:external side of plasma membrane"/>
    <property type="evidence" value="ECO:0007669"/>
    <property type="project" value="TreeGrafter"/>
</dbReference>
<evidence type="ECO:0000256" key="1">
    <source>
        <dbReference type="ARBA" id="ARBA00023180"/>
    </source>
</evidence>
<dbReference type="InterPro" id="IPR013783">
    <property type="entry name" value="Ig-like_fold"/>
</dbReference>
<dbReference type="InterPro" id="IPR037055">
    <property type="entry name" value="MHC_I-like_Ag-recog_sf"/>
</dbReference>
<feature type="domain" description="Ig-like" evidence="4">
    <location>
        <begin position="202"/>
        <end position="290"/>
    </location>
</feature>
<reference evidence="5" key="1">
    <citation type="submission" date="2025-08" db="UniProtKB">
        <authorList>
            <consortium name="Ensembl"/>
        </authorList>
    </citation>
    <scope>IDENTIFICATION</scope>
</reference>
<reference evidence="5" key="2">
    <citation type="submission" date="2025-09" db="UniProtKB">
        <authorList>
            <consortium name="Ensembl"/>
        </authorList>
    </citation>
    <scope>IDENTIFICATION</scope>
</reference>
<evidence type="ECO:0000313" key="5">
    <source>
        <dbReference type="Ensembl" id="ENSECRP00000021495.1"/>
    </source>
</evidence>
<name>A0A8C4SSL1_ERPCA</name>
<protein>
    <recommendedName>
        <fullName evidence="4">Ig-like domain-containing protein</fullName>
    </recommendedName>
</protein>
<dbReference type="PROSITE" id="PS50835">
    <property type="entry name" value="IG_LIKE"/>
    <property type="match status" value="1"/>
</dbReference>
<dbReference type="InterPro" id="IPR003006">
    <property type="entry name" value="Ig/MHC_CS"/>
</dbReference>
<dbReference type="PANTHER" id="PTHR16675">
    <property type="entry name" value="MHC CLASS I-RELATED"/>
    <property type="match status" value="1"/>
</dbReference>
<evidence type="ECO:0000259" key="4">
    <source>
        <dbReference type="PROSITE" id="PS50835"/>
    </source>
</evidence>
<dbReference type="GO" id="GO:0006955">
    <property type="term" value="P:immune response"/>
    <property type="evidence" value="ECO:0007669"/>
    <property type="project" value="TreeGrafter"/>
</dbReference>
<dbReference type="Ensembl" id="ENSECRT00000021962.1">
    <property type="protein sequence ID" value="ENSECRP00000021495.1"/>
    <property type="gene ID" value="ENSECRG00000014507.1"/>
</dbReference>
<organism evidence="5 6">
    <name type="scientific">Erpetoichthys calabaricus</name>
    <name type="common">Rope fish</name>
    <name type="synonym">Calamoichthys calabaricus</name>
    <dbReference type="NCBI Taxonomy" id="27687"/>
    <lineage>
        <taxon>Eukaryota</taxon>
        <taxon>Metazoa</taxon>
        <taxon>Chordata</taxon>
        <taxon>Craniata</taxon>
        <taxon>Vertebrata</taxon>
        <taxon>Euteleostomi</taxon>
        <taxon>Actinopterygii</taxon>
        <taxon>Polypteriformes</taxon>
        <taxon>Polypteridae</taxon>
        <taxon>Erpetoichthys</taxon>
    </lineage>
</organism>
<keyword evidence="1" id="KW-0325">Glycoprotein</keyword>
<keyword evidence="2" id="KW-0393">Immunoglobulin domain</keyword>
<dbReference type="Pfam" id="PF07654">
    <property type="entry name" value="C1-set"/>
    <property type="match status" value="1"/>
</dbReference>
<dbReference type="Gene3D" id="2.60.40.10">
    <property type="entry name" value="Immunoglobulins"/>
    <property type="match status" value="1"/>
</dbReference>
<dbReference type="InterPro" id="IPR050208">
    <property type="entry name" value="MHC_class-I_related"/>
</dbReference>